<proteinExistence type="predicted"/>
<protein>
    <submittedName>
        <fullName evidence="1">Uncharacterized protein</fullName>
    </submittedName>
</protein>
<sequence length="193" mass="21700">MSIIIISWSISCMVRERGSLTFLNNFFDGLIAVPLVIFMSKLVEGRIREPRGSPYESTGQRTNARLSKQGYPTSIVAIRAYMYCISGTQQQNAMRVVILISLEQDRYLVQHDSNAGDGRYGSTGTPSSSSDCHHFYLAEGAYPTKFRCLQKAQGRVTMTTCAVNRSALRFCRQHHYPLDNLPSSLTSYQKELP</sequence>
<reference evidence="1" key="1">
    <citation type="journal article" date="2021" name="Mol. Plant Microbe Interact.">
        <title>Complete Genome Sequence of the Plant-Pathogenic Fungus Colletotrichum lupini.</title>
        <authorList>
            <person name="Baroncelli R."/>
            <person name="Pensec F."/>
            <person name="Da Lio D."/>
            <person name="Boufleur T."/>
            <person name="Vicente I."/>
            <person name="Sarrocco S."/>
            <person name="Picot A."/>
            <person name="Baraldi E."/>
            <person name="Sukno S."/>
            <person name="Thon M."/>
            <person name="Le Floch G."/>
        </authorList>
    </citation>
    <scope>NUCLEOTIDE SEQUENCE</scope>
    <source>
        <strain evidence="1">IMI 504893</strain>
    </source>
</reference>
<evidence type="ECO:0000313" key="2">
    <source>
        <dbReference type="Proteomes" id="UP000830671"/>
    </source>
</evidence>
<dbReference type="GeneID" id="73344786"/>
<keyword evidence="2" id="KW-1185">Reference proteome</keyword>
<organism evidence="1 2">
    <name type="scientific">Colletotrichum lupini</name>
    <dbReference type="NCBI Taxonomy" id="145971"/>
    <lineage>
        <taxon>Eukaryota</taxon>
        <taxon>Fungi</taxon>
        <taxon>Dikarya</taxon>
        <taxon>Ascomycota</taxon>
        <taxon>Pezizomycotina</taxon>
        <taxon>Sordariomycetes</taxon>
        <taxon>Hypocreomycetidae</taxon>
        <taxon>Glomerellales</taxon>
        <taxon>Glomerellaceae</taxon>
        <taxon>Colletotrichum</taxon>
        <taxon>Colletotrichum acutatum species complex</taxon>
    </lineage>
</organism>
<dbReference type="Proteomes" id="UP000830671">
    <property type="component" value="Chromosome 5"/>
</dbReference>
<accession>A0A9Q8SZ63</accession>
<dbReference type="AlphaFoldDB" id="A0A9Q8SZ63"/>
<dbReference type="KEGG" id="clup:CLUP02_10804"/>
<dbReference type="RefSeq" id="XP_049146921.1">
    <property type="nucleotide sequence ID" value="XM_049289776.1"/>
</dbReference>
<gene>
    <name evidence="1" type="ORF">CLUP02_10804</name>
</gene>
<evidence type="ECO:0000313" key="1">
    <source>
        <dbReference type="EMBL" id="UQC85307.1"/>
    </source>
</evidence>
<name>A0A9Q8SZ63_9PEZI</name>
<dbReference type="EMBL" id="CP019477">
    <property type="protein sequence ID" value="UQC85307.1"/>
    <property type="molecule type" value="Genomic_DNA"/>
</dbReference>